<gene>
    <name evidence="7" type="ORF">EZS27_028505</name>
</gene>
<comment type="caution">
    <text evidence="7">The sequence shown here is derived from an EMBL/GenBank/DDBJ whole genome shotgun (WGS) entry which is preliminary data.</text>
</comment>
<accession>A0A5J4QMU0</accession>
<sequence length="212" mass="25069">MILNSFFFHFYSKCTTGYKNERIELFLNPYFNYIRHYIYLQPSGEIRDEQPVYYYSQTNAYLYGGETGFHFHPHPLDWLHLEGSYSNTFGEKTNHQDLPLMPSQKINATVRARFSGNKIIHIFSIYLQEQYSFAQNRIDEYETSTGVYNLVNAGVSFGFQFGKQTILFNTAINNLFNKAYYDHLSRYKQDGIYNMGRNFNFRLSLPFRGSID</sequence>
<keyword evidence="7" id="KW-0675">Receptor</keyword>
<organism evidence="7">
    <name type="scientific">termite gut metagenome</name>
    <dbReference type="NCBI Taxonomy" id="433724"/>
    <lineage>
        <taxon>unclassified sequences</taxon>
        <taxon>metagenomes</taxon>
        <taxon>organismal metagenomes</taxon>
    </lineage>
</organism>
<dbReference type="PANTHER" id="PTHR30069">
    <property type="entry name" value="TONB-DEPENDENT OUTER MEMBRANE RECEPTOR"/>
    <property type="match status" value="1"/>
</dbReference>
<dbReference type="EMBL" id="SNRY01003185">
    <property type="protein sequence ID" value="KAA6321893.1"/>
    <property type="molecule type" value="Genomic_DNA"/>
</dbReference>
<protein>
    <submittedName>
        <fullName evidence="7">Putative TonB-dependent receptor</fullName>
    </submittedName>
</protein>
<name>A0A5J4QMU0_9ZZZZ</name>
<dbReference type="InterPro" id="IPR036942">
    <property type="entry name" value="Beta-barrel_TonB_sf"/>
</dbReference>
<dbReference type="Gene3D" id="2.40.170.20">
    <property type="entry name" value="TonB-dependent receptor, beta-barrel domain"/>
    <property type="match status" value="1"/>
</dbReference>
<evidence type="ECO:0000256" key="4">
    <source>
        <dbReference type="ARBA" id="ARBA00022729"/>
    </source>
</evidence>
<dbReference type="InterPro" id="IPR039426">
    <property type="entry name" value="TonB-dep_rcpt-like"/>
</dbReference>
<proteinExistence type="predicted"/>
<dbReference type="SUPFAM" id="SSF56935">
    <property type="entry name" value="Porins"/>
    <property type="match status" value="1"/>
</dbReference>
<keyword evidence="2" id="KW-0813">Transport</keyword>
<keyword evidence="5" id="KW-0472">Membrane</keyword>
<evidence type="ECO:0000256" key="1">
    <source>
        <dbReference type="ARBA" id="ARBA00004571"/>
    </source>
</evidence>
<keyword evidence="4" id="KW-0732">Signal</keyword>
<evidence type="ECO:0000256" key="6">
    <source>
        <dbReference type="ARBA" id="ARBA00023237"/>
    </source>
</evidence>
<keyword evidence="6" id="KW-0998">Cell outer membrane</keyword>
<evidence type="ECO:0000256" key="3">
    <source>
        <dbReference type="ARBA" id="ARBA00022692"/>
    </source>
</evidence>
<dbReference type="AlphaFoldDB" id="A0A5J4QMU0"/>
<dbReference type="PANTHER" id="PTHR30069:SF29">
    <property type="entry name" value="HEMOGLOBIN AND HEMOGLOBIN-HAPTOGLOBIN-BINDING PROTEIN 1-RELATED"/>
    <property type="match status" value="1"/>
</dbReference>
<evidence type="ECO:0000256" key="5">
    <source>
        <dbReference type="ARBA" id="ARBA00023136"/>
    </source>
</evidence>
<comment type="subcellular location">
    <subcellularLocation>
        <location evidence="1">Cell outer membrane</location>
        <topology evidence="1">Multi-pass membrane protein</topology>
    </subcellularLocation>
</comment>
<dbReference type="GO" id="GO:0015344">
    <property type="term" value="F:siderophore uptake transmembrane transporter activity"/>
    <property type="evidence" value="ECO:0007669"/>
    <property type="project" value="TreeGrafter"/>
</dbReference>
<dbReference type="GO" id="GO:0044718">
    <property type="term" value="P:siderophore transmembrane transport"/>
    <property type="evidence" value="ECO:0007669"/>
    <property type="project" value="TreeGrafter"/>
</dbReference>
<evidence type="ECO:0000256" key="2">
    <source>
        <dbReference type="ARBA" id="ARBA00022448"/>
    </source>
</evidence>
<evidence type="ECO:0000313" key="7">
    <source>
        <dbReference type="EMBL" id="KAA6321893.1"/>
    </source>
</evidence>
<dbReference type="GO" id="GO:0009279">
    <property type="term" value="C:cell outer membrane"/>
    <property type="evidence" value="ECO:0007669"/>
    <property type="project" value="UniProtKB-SubCell"/>
</dbReference>
<keyword evidence="3" id="KW-0812">Transmembrane</keyword>
<reference evidence="7" key="1">
    <citation type="submission" date="2019-03" db="EMBL/GenBank/DDBJ databases">
        <title>Single cell metagenomics reveals metabolic interactions within the superorganism composed of flagellate Streblomastix strix and complex community of Bacteroidetes bacteria on its surface.</title>
        <authorList>
            <person name="Treitli S.C."/>
            <person name="Kolisko M."/>
            <person name="Husnik F."/>
            <person name="Keeling P."/>
            <person name="Hampl V."/>
        </authorList>
    </citation>
    <scope>NUCLEOTIDE SEQUENCE</scope>
    <source>
        <strain evidence="7">STM</strain>
    </source>
</reference>